<dbReference type="InterPro" id="IPR052019">
    <property type="entry name" value="F420H2_bilvrd_red/Heme_oxyg"/>
</dbReference>
<proteinExistence type="predicted"/>
<dbReference type="SUPFAM" id="SSF50475">
    <property type="entry name" value="FMN-binding split barrel"/>
    <property type="match status" value="1"/>
</dbReference>
<dbReference type="Gene3D" id="2.30.110.10">
    <property type="entry name" value="Electron Transport, Fmn-binding Protein, Chain A"/>
    <property type="match status" value="1"/>
</dbReference>
<evidence type="ECO:0000313" key="4">
    <source>
        <dbReference type="Proteomes" id="UP000266677"/>
    </source>
</evidence>
<evidence type="ECO:0000259" key="2">
    <source>
        <dbReference type="Pfam" id="PF01243"/>
    </source>
</evidence>
<dbReference type="OrthoDB" id="157302at2"/>
<dbReference type="PANTHER" id="PTHR35176">
    <property type="entry name" value="HEME OXYGENASE HI_0854-RELATED"/>
    <property type="match status" value="1"/>
</dbReference>
<dbReference type="RefSeq" id="WP_120039273.1">
    <property type="nucleotide sequence ID" value="NZ_QZFU01000016.1"/>
</dbReference>
<dbReference type="PANTHER" id="PTHR35176:SF4">
    <property type="entry name" value="PYRIDOXAMINE 5'-PHOSPHATE OXIDASE-RELATED FMN-BINDING"/>
    <property type="match status" value="1"/>
</dbReference>
<evidence type="ECO:0000313" key="3">
    <source>
        <dbReference type="EMBL" id="RJO76344.1"/>
    </source>
</evidence>
<dbReference type="GO" id="GO:0016627">
    <property type="term" value="F:oxidoreductase activity, acting on the CH-CH group of donors"/>
    <property type="evidence" value="ECO:0007669"/>
    <property type="project" value="TreeGrafter"/>
</dbReference>
<protein>
    <submittedName>
        <fullName evidence="3">Pyridoxamine 5'-phosphate oxidase family protein</fullName>
    </submittedName>
</protein>
<name>A0A3A4KID9_9NOCA</name>
<dbReference type="Pfam" id="PF01243">
    <property type="entry name" value="PNPOx_N"/>
    <property type="match status" value="1"/>
</dbReference>
<dbReference type="GO" id="GO:0005829">
    <property type="term" value="C:cytosol"/>
    <property type="evidence" value="ECO:0007669"/>
    <property type="project" value="TreeGrafter"/>
</dbReference>
<gene>
    <name evidence="3" type="ORF">D5S18_08330</name>
</gene>
<dbReference type="Proteomes" id="UP000266677">
    <property type="component" value="Unassembled WGS sequence"/>
</dbReference>
<dbReference type="GO" id="GO:0070967">
    <property type="term" value="F:coenzyme F420 binding"/>
    <property type="evidence" value="ECO:0007669"/>
    <property type="project" value="TreeGrafter"/>
</dbReference>
<sequence>MPKPELDQRYSSPGARPPKWSEVEAVLVAAEMFWLSTVRGDGRPHVTPLPAIWYAGRLHIATGHGEQKAKNLAAQPHCVLTTGTDLMNSGLDVVVEGAATRVTDTETLNALAQLWKTKLNWDYRVGDGEFVMAGDVVAGVYGITPHKVLAFGKGEPFTQTRFRFESSE</sequence>
<feature type="domain" description="Pyridoxamine 5'-phosphate oxidase N-terminal" evidence="2">
    <location>
        <begin position="22"/>
        <end position="121"/>
    </location>
</feature>
<reference evidence="3 4" key="1">
    <citation type="submission" date="2018-09" db="EMBL/GenBank/DDBJ databases">
        <title>YIM PH21274 draft genome.</title>
        <authorList>
            <person name="Miao C."/>
        </authorList>
    </citation>
    <scope>NUCLEOTIDE SEQUENCE [LARGE SCALE GENOMIC DNA]</scope>
    <source>
        <strain evidence="3 4">YIM PH 21724</strain>
    </source>
</reference>
<dbReference type="InterPro" id="IPR011576">
    <property type="entry name" value="Pyridox_Oxase_N"/>
</dbReference>
<keyword evidence="4" id="KW-1185">Reference proteome</keyword>
<accession>A0A3A4KID9</accession>
<keyword evidence="1" id="KW-0560">Oxidoreductase</keyword>
<dbReference type="InterPro" id="IPR012349">
    <property type="entry name" value="Split_barrel_FMN-bd"/>
</dbReference>
<evidence type="ECO:0000256" key="1">
    <source>
        <dbReference type="ARBA" id="ARBA00023002"/>
    </source>
</evidence>
<dbReference type="EMBL" id="QZFU01000016">
    <property type="protein sequence ID" value="RJO76344.1"/>
    <property type="molecule type" value="Genomic_DNA"/>
</dbReference>
<dbReference type="AlphaFoldDB" id="A0A3A4KID9"/>
<comment type="caution">
    <text evidence="3">The sequence shown here is derived from an EMBL/GenBank/DDBJ whole genome shotgun (WGS) entry which is preliminary data.</text>
</comment>
<organism evidence="3 4">
    <name type="scientific">Nocardia panacis</name>
    <dbReference type="NCBI Taxonomy" id="2340916"/>
    <lineage>
        <taxon>Bacteria</taxon>
        <taxon>Bacillati</taxon>
        <taxon>Actinomycetota</taxon>
        <taxon>Actinomycetes</taxon>
        <taxon>Mycobacteriales</taxon>
        <taxon>Nocardiaceae</taxon>
        <taxon>Nocardia</taxon>
    </lineage>
</organism>